<organism evidence="2 3">
    <name type="scientific">Ciona intestinalis</name>
    <name type="common">Transparent sea squirt</name>
    <name type="synonym">Ascidia intestinalis</name>
    <dbReference type="NCBI Taxonomy" id="7719"/>
    <lineage>
        <taxon>Eukaryota</taxon>
        <taxon>Metazoa</taxon>
        <taxon>Chordata</taxon>
        <taxon>Tunicata</taxon>
        <taxon>Ascidiacea</taxon>
        <taxon>Phlebobranchia</taxon>
        <taxon>Cionidae</taxon>
        <taxon>Ciona</taxon>
    </lineage>
</organism>
<dbReference type="Ensembl" id="ENSCINT00000032559.1">
    <property type="protein sequence ID" value="ENSCINP00000032912.1"/>
    <property type="gene ID" value="ENSCING00000024810.1"/>
</dbReference>
<dbReference type="EMBL" id="EAAA01002729">
    <property type="status" value="NOT_ANNOTATED_CDS"/>
    <property type="molecule type" value="Genomic_DNA"/>
</dbReference>
<sequence>NVEVGQTVTQTRIFTSADVADFARLTGDSNPLHIDPNFARDSVAFNAPIVHGALINGFVSGILGMTLPGPGTVAFSLTLKFPNPLYINEAVKAKISIESVKKRFVECDIECTADSKAVMTGRAVVMVTNKSGS</sequence>
<dbReference type="InterPro" id="IPR002539">
    <property type="entry name" value="MaoC-like_dom"/>
</dbReference>
<dbReference type="PANTHER" id="PTHR43437">
    <property type="entry name" value="HYDROXYACYL-THIOESTER DEHYDRATASE TYPE 2, MITOCHONDRIAL-RELATED"/>
    <property type="match status" value="1"/>
</dbReference>
<reference evidence="2" key="4">
    <citation type="submission" date="2025-09" db="UniProtKB">
        <authorList>
            <consortium name="Ensembl"/>
        </authorList>
    </citation>
    <scope>IDENTIFICATION</scope>
</reference>
<feature type="domain" description="MaoC-like" evidence="1">
    <location>
        <begin position="7"/>
        <end position="106"/>
    </location>
</feature>
<dbReference type="GO" id="GO:0019171">
    <property type="term" value="F:(3R)-hydroxyacyl-[acyl-carrier-protein] dehydratase activity"/>
    <property type="evidence" value="ECO:0000318"/>
    <property type="project" value="GO_Central"/>
</dbReference>
<keyword evidence="3" id="KW-1185">Reference proteome</keyword>
<dbReference type="OMA" id="IYIGQQM"/>
<evidence type="ECO:0000259" key="1">
    <source>
        <dbReference type="Pfam" id="PF01575"/>
    </source>
</evidence>
<dbReference type="GO" id="GO:0005739">
    <property type="term" value="C:mitochondrion"/>
    <property type="evidence" value="ECO:0000318"/>
    <property type="project" value="GO_Central"/>
</dbReference>
<reference evidence="2" key="3">
    <citation type="submission" date="2025-08" db="UniProtKB">
        <authorList>
            <consortium name="Ensembl"/>
        </authorList>
    </citation>
    <scope>IDENTIFICATION</scope>
</reference>
<name>H2XTC8_CIOIN</name>
<dbReference type="AlphaFoldDB" id="H2XTC8"/>
<reference evidence="3" key="1">
    <citation type="journal article" date="2002" name="Science">
        <title>The draft genome of Ciona intestinalis: insights into chordate and vertebrate origins.</title>
        <authorList>
            <person name="Dehal P."/>
            <person name="Satou Y."/>
            <person name="Campbell R.K."/>
            <person name="Chapman J."/>
            <person name="Degnan B."/>
            <person name="De Tomaso A."/>
            <person name="Davidson B."/>
            <person name="Di Gregorio A."/>
            <person name="Gelpke M."/>
            <person name="Goodstein D.M."/>
            <person name="Harafuji N."/>
            <person name="Hastings K.E."/>
            <person name="Ho I."/>
            <person name="Hotta K."/>
            <person name="Huang W."/>
            <person name="Kawashima T."/>
            <person name="Lemaire P."/>
            <person name="Martinez D."/>
            <person name="Meinertzhagen I.A."/>
            <person name="Necula S."/>
            <person name="Nonaka M."/>
            <person name="Putnam N."/>
            <person name="Rash S."/>
            <person name="Saiga H."/>
            <person name="Satake M."/>
            <person name="Terry A."/>
            <person name="Yamada L."/>
            <person name="Wang H.G."/>
            <person name="Awazu S."/>
            <person name="Azumi K."/>
            <person name="Boore J."/>
            <person name="Branno M."/>
            <person name="Chin-Bow S."/>
            <person name="DeSantis R."/>
            <person name="Doyle S."/>
            <person name="Francino P."/>
            <person name="Keys D.N."/>
            <person name="Haga S."/>
            <person name="Hayashi H."/>
            <person name="Hino K."/>
            <person name="Imai K.S."/>
            <person name="Inaba K."/>
            <person name="Kano S."/>
            <person name="Kobayashi K."/>
            <person name="Kobayashi M."/>
            <person name="Lee B.I."/>
            <person name="Makabe K.W."/>
            <person name="Manohar C."/>
            <person name="Matassi G."/>
            <person name="Medina M."/>
            <person name="Mochizuki Y."/>
            <person name="Mount S."/>
            <person name="Morishita T."/>
            <person name="Miura S."/>
            <person name="Nakayama A."/>
            <person name="Nishizaka S."/>
            <person name="Nomoto H."/>
            <person name="Ohta F."/>
            <person name="Oishi K."/>
            <person name="Rigoutsos I."/>
            <person name="Sano M."/>
            <person name="Sasaki A."/>
            <person name="Sasakura Y."/>
            <person name="Shoguchi E."/>
            <person name="Shin-i T."/>
            <person name="Spagnuolo A."/>
            <person name="Stainier D."/>
            <person name="Suzuki M.M."/>
            <person name="Tassy O."/>
            <person name="Takatori N."/>
            <person name="Tokuoka M."/>
            <person name="Yagi K."/>
            <person name="Yoshizaki F."/>
            <person name="Wada S."/>
            <person name="Zhang C."/>
            <person name="Hyatt P.D."/>
            <person name="Larimer F."/>
            <person name="Detter C."/>
            <person name="Doggett N."/>
            <person name="Glavina T."/>
            <person name="Hawkins T."/>
            <person name="Richardson P."/>
            <person name="Lucas S."/>
            <person name="Kohara Y."/>
            <person name="Levine M."/>
            <person name="Satoh N."/>
            <person name="Rokhsar D.S."/>
        </authorList>
    </citation>
    <scope>NUCLEOTIDE SEQUENCE [LARGE SCALE GENOMIC DNA]</scope>
</reference>
<dbReference type="STRING" id="7719.ENSCINP00000032912"/>
<reference evidence="2" key="2">
    <citation type="journal article" date="2008" name="Genome Biol.">
        <title>Improved genome assembly and evidence-based global gene model set for the chordate Ciona intestinalis: new insight into intron and operon populations.</title>
        <authorList>
            <person name="Satou Y."/>
            <person name="Mineta K."/>
            <person name="Ogasawara M."/>
            <person name="Sasakura Y."/>
            <person name="Shoguchi E."/>
            <person name="Ueno K."/>
            <person name="Yamada L."/>
            <person name="Matsumoto J."/>
            <person name="Wasserscheid J."/>
            <person name="Dewar K."/>
            <person name="Wiley G.B."/>
            <person name="Macmil S.L."/>
            <person name="Roe B.A."/>
            <person name="Zeller R.W."/>
            <person name="Hastings K.E."/>
            <person name="Lemaire P."/>
            <person name="Lindquist E."/>
            <person name="Endo T."/>
            <person name="Hotta K."/>
            <person name="Inaba K."/>
        </authorList>
    </citation>
    <scope>NUCLEOTIDE SEQUENCE [LARGE SCALE GENOMIC DNA]</scope>
    <source>
        <strain evidence="2">wild type</strain>
    </source>
</reference>
<evidence type="ECO:0000313" key="2">
    <source>
        <dbReference type="Ensembl" id="ENSCINP00000032912.1"/>
    </source>
</evidence>
<dbReference type="CDD" id="cd03449">
    <property type="entry name" value="R_hydratase"/>
    <property type="match status" value="1"/>
</dbReference>
<dbReference type="InParanoid" id="H2XTC8"/>
<accession>H2XTC8</accession>
<dbReference type="GO" id="GO:0006633">
    <property type="term" value="P:fatty acid biosynthetic process"/>
    <property type="evidence" value="ECO:0000318"/>
    <property type="project" value="GO_Central"/>
</dbReference>
<dbReference type="InterPro" id="IPR050965">
    <property type="entry name" value="UPF0336/Enoyl-CoA_hydratase"/>
</dbReference>
<dbReference type="SUPFAM" id="SSF54637">
    <property type="entry name" value="Thioesterase/thiol ester dehydrase-isomerase"/>
    <property type="match status" value="1"/>
</dbReference>
<dbReference type="PANTHER" id="PTHR43437:SF3">
    <property type="entry name" value="HYDROXYACYL-THIOESTER DEHYDRATASE TYPE 2, MITOCHONDRIAL"/>
    <property type="match status" value="1"/>
</dbReference>
<dbReference type="Pfam" id="PF01575">
    <property type="entry name" value="MaoC_dehydratas"/>
    <property type="match status" value="1"/>
</dbReference>
<proteinExistence type="predicted"/>
<dbReference type="Gene3D" id="3.10.129.10">
    <property type="entry name" value="Hotdog Thioesterase"/>
    <property type="match status" value="1"/>
</dbReference>
<evidence type="ECO:0000313" key="3">
    <source>
        <dbReference type="Proteomes" id="UP000008144"/>
    </source>
</evidence>
<dbReference type="GO" id="GO:0018812">
    <property type="term" value="F:3-hydroxyacyl-CoA dehydratase activity"/>
    <property type="evidence" value="ECO:0007669"/>
    <property type="project" value="UniProtKB-ARBA"/>
</dbReference>
<dbReference type="Proteomes" id="UP000008144">
    <property type="component" value="Chromosome 8"/>
</dbReference>
<protein>
    <recommendedName>
        <fullName evidence="1">MaoC-like domain-containing protein</fullName>
    </recommendedName>
</protein>
<dbReference type="InterPro" id="IPR029069">
    <property type="entry name" value="HotDog_dom_sf"/>
</dbReference>
<dbReference type="GeneTree" id="ENSGT00530000065109"/>
<dbReference type="HOGENOM" id="CLU_094876_3_3_1"/>